<dbReference type="Proteomes" id="UP000320762">
    <property type="component" value="Unassembled WGS sequence"/>
</dbReference>
<organism evidence="2 3">
    <name type="scientific">Schizophyllum amplum</name>
    <dbReference type="NCBI Taxonomy" id="97359"/>
    <lineage>
        <taxon>Eukaryota</taxon>
        <taxon>Fungi</taxon>
        <taxon>Dikarya</taxon>
        <taxon>Basidiomycota</taxon>
        <taxon>Agaricomycotina</taxon>
        <taxon>Agaricomycetes</taxon>
        <taxon>Agaricomycetidae</taxon>
        <taxon>Agaricales</taxon>
        <taxon>Schizophyllaceae</taxon>
        <taxon>Schizophyllum</taxon>
    </lineage>
</organism>
<comment type="caution">
    <text evidence="2">The sequence shown here is derived from an EMBL/GenBank/DDBJ whole genome shotgun (WGS) entry which is preliminary data.</text>
</comment>
<dbReference type="AlphaFoldDB" id="A0A550BRZ6"/>
<evidence type="ECO:0000256" key="1">
    <source>
        <dbReference type="SAM" id="MobiDB-lite"/>
    </source>
</evidence>
<evidence type="ECO:0000313" key="2">
    <source>
        <dbReference type="EMBL" id="TRM55308.1"/>
    </source>
</evidence>
<evidence type="ECO:0000313" key="3">
    <source>
        <dbReference type="Proteomes" id="UP000320762"/>
    </source>
</evidence>
<proteinExistence type="predicted"/>
<keyword evidence="3" id="KW-1185">Reference proteome</keyword>
<dbReference type="EMBL" id="VDMD01000185">
    <property type="protein sequence ID" value="TRM55308.1"/>
    <property type="molecule type" value="Genomic_DNA"/>
</dbReference>
<reference evidence="2 3" key="1">
    <citation type="journal article" date="2019" name="New Phytol.">
        <title>Comparative genomics reveals unique wood-decay strategies and fruiting body development in the Schizophyllaceae.</title>
        <authorList>
            <person name="Almasi E."/>
            <person name="Sahu N."/>
            <person name="Krizsan K."/>
            <person name="Balint B."/>
            <person name="Kovacs G.M."/>
            <person name="Kiss B."/>
            <person name="Cseklye J."/>
            <person name="Drula E."/>
            <person name="Henrissat B."/>
            <person name="Nagy I."/>
            <person name="Chovatia M."/>
            <person name="Adam C."/>
            <person name="LaButti K."/>
            <person name="Lipzen A."/>
            <person name="Riley R."/>
            <person name="Grigoriev I.V."/>
            <person name="Nagy L.G."/>
        </authorList>
    </citation>
    <scope>NUCLEOTIDE SEQUENCE [LARGE SCALE GENOMIC DNA]</scope>
    <source>
        <strain evidence="2 3">NL-1724</strain>
    </source>
</reference>
<gene>
    <name evidence="2" type="ORF">BD626DRAFT_578464</name>
</gene>
<name>A0A550BRZ6_9AGAR</name>
<feature type="compositionally biased region" description="Basic and acidic residues" evidence="1">
    <location>
        <begin position="1"/>
        <end position="14"/>
    </location>
</feature>
<accession>A0A550BRZ6</accession>
<feature type="compositionally biased region" description="Low complexity" evidence="1">
    <location>
        <begin position="33"/>
        <end position="55"/>
    </location>
</feature>
<protein>
    <submittedName>
        <fullName evidence="2">Uncharacterized protein</fullName>
    </submittedName>
</protein>
<feature type="region of interest" description="Disordered" evidence="1">
    <location>
        <begin position="1"/>
        <end position="79"/>
    </location>
</feature>
<sequence>MHFLRRDGGHDQAQIKRANQSINCSRGHDVIGPSITSSSPATTSKTSKSSAAPSSNWAALAQLSGTPPPPQPLPSTEQPATGSIFYTLISGSQAIVNGESLPALRQIVLWKTQWVNSDRPRDAMVHGFGSKPSLARVNLDHFNGAIPQPSSYTIASAS</sequence>